<reference evidence="1" key="1">
    <citation type="submission" date="2021-01" db="EMBL/GenBank/DDBJ databases">
        <authorList>
            <person name="Corre E."/>
            <person name="Pelletier E."/>
            <person name="Niang G."/>
            <person name="Scheremetjew M."/>
            <person name="Finn R."/>
            <person name="Kale V."/>
            <person name="Holt S."/>
            <person name="Cochrane G."/>
            <person name="Meng A."/>
            <person name="Brown T."/>
            <person name="Cohen L."/>
        </authorList>
    </citation>
    <scope>NUCLEOTIDE SEQUENCE</scope>
    <source>
        <strain evidence="1">PLY182g</strain>
    </source>
</reference>
<name>A0A7S0PXV8_9EUKA</name>
<dbReference type="EMBL" id="HBEY01001543">
    <property type="protein sequence ID" value="CAD8597485.1"/>
    <property type="molecule type" value="Transcribed_RNA"/>
</dbReference>
<dbReference type="AlphaFoldDB" id="A0A7S0PXV8"/>
<sequence>MHGMGQLYTHCMQQVAAITRQRWSLASFISYQRATWDAANCIQWVTNQWVSSKRSVDANLVGPARRNGHFKERLLRDCISMEYSHVTQCTPCAAAAARYSTGDFATKR</sequence>
<protein>
    <submittedName>
        <fullName evidence="1">Uncharacterized protein</fullName>
    </submittedName>
</protein>
<evidence type="ECO:0000313" key="1">
    <source>
        <dbReference type="EMBL" id="CAD8597485.1"/>
    </source>
</evidence>
<accession>A0A7S0PXV8</accession>
<organism evidence="1">
    <name type="scientific">Coccolithus braarudii</name>
    <dbReference type="NCBI Taxonomy" id="221442"/>
    <lineage>
        <taxon>Eukaryota</taxon>
        <taxon>Haptista</taxon>
        <taxon>Haptophyta</taxon>
        <taxon>Prymnesiophyceae</taxon>
        <taxon>Coccolithales</taxon>
        <taxon>Coccolithaceae</taxon>
        <taxon>Coccolithus</taxon>
    </lineage>
</organism>
<gene>
    <name evidence="1" type="ORF">CPEL01642_LOCUS814</name>
</gene>
<proteinExistence type="predicted"/>